<evidence type="ECO:0000256" key="11">
    <source>
        <dbReference type="ARBA" id="ARBA00023163"/>
    </source>
</evidence>
<comment type="subunit">
    <text evidence="12">Monomer. Interacts with DnaB.</text>
</comment>
<dbReference type="InterPro" id="IPR050219">
    <property type="entry name" value="DnaG_primase"/>
</dbReference>
<keyword evidence="3 12" id="KW-0808">Transferase</keyword>
<dbReference type="Pfam" id="PF13155">
    <property type="entry name" value="Toprim_2"/>
    <property type="match status" value="1"/>
</dbReference>
<comment type="function">
    <text evidence="12 13">RNA polymerase that catalyzes the synthesis of short RNA molecules used as primers for DNA polymerase during DNA replication.</text>
</comment>
<dbReference type="Gene3D" id="6.10.140.360">
    <property type="match status" value="1"/>
</dbReference>
<keyword evidence="2 12" id="KW-0639">Primosome</keyword>
<dbReference type="InterPro" id="IPR006171">
    <property type="entry name" value="TOPRIM_dom"/>
</dbReference>
<protein>
    <recommendedName>
        <fullName evidence="12 13">DNA primase</fullName>
        <ecNumber evidence="12">2.7.7.101</ecNumber>
    </recommendedName>
</protein>
<comment type="catalytic activity">
    <reaction evidence="12">
        <text>ssDNA + n NTP = ssDNA/pppN(pN)n-1 hybrid + (n-1) diphosphate.</text>
        <dbReference type="EC" id="2.7.7.101"/>
    </reaction>
</comment>
<evidence type="ECO:0000256" key="1">
    <source>
        <dbReference type="ARBA" id="ARBA00022478"/>
    </source>
</evidence>
<keyword evidence="8 12" id="KW-0862">Zinc</keyword>
<dbReference type="EMBL" id="VTEV01000003">
    <property type="protein sequence ID" value="TYS68773.1"/>
    <property type="molecule type" value="Genomic_DNA"/>
</dbReference>
<keyword evidence="4 12" id="KW-0548">Nucleotidyltransferase</keyword>
<dbReference type="InterPro" id="IPR013264">
    <property type="entry name" value="DNAG_N"/>
</dbReference>
<evidence type="ECO:0000313" key="17">
    <source>
        <dbReference type="Proteomes" id="UP000322524"/>
    </source>
</evidence>
<sequence>MNYRIPEQTIDQIRQSTDIVDVISEYVQLKKQGRNYFGLCPFHGESTPSFSVAPDKQIYHCFGCGAGGNAFNFVMEIEGVSFVEAAQKLAKSSNVEVEVPEYTATEQSGQSKETKWMMDAHLLLHKFYHHLLLNTKEGQEAYDYVTGRGFTDDTLKKFGVGYALNSWDFALKFLTKRGYNQQLLEKAGLLIEKEHTAEYFDRFRNRIMFPIHDHKGNVIAFSGRVLGEGEPKYLNSPETPLFNKSKILYNFHQARPHIRKQEQVILFEGFADVIAADSAGLPNGIATMGTSLTEEQAKIIRRHVENVTICYDGDNAGIEAAYRAANILIQQGCYVRIAMMPDKMDPDDYIRSKGSESFKQDVIGASLTFMSFKLRYLRKGRNMKDEGERMRYVEDVLKEISMLSKAVERDHYLRQLSDEFSISLEALKQQQFQVYKSLMQKKDYNEQNRINIPNKPKIFTQALKPAYLNAERYLLAHMLKDRGVSEKVQASIEGSFIIEEHRAIATYLYAFYEEGYEPNISIFMERIPEQSLKKIISELGMLTLEEELSDAVLHDYMKQVFNYPKLLTIKEKEQEKKQAEAQNDYLGAAQIAMEIIQMKKELKQ</sequence>
<dbReference type="Gene3D" id="3.40.1360.10">
    <property type="match status" value="1"/>
</dbReference>
<evidence type="ECO:0000256" key="10">
    <source>
        <dbReference type="ARBA" id="ARBA00023125"/>
    </source>
</evidence>
<dbReference type="AlphaFoldDB" id="A0A5D4SZP7"/>
<dbReference type="InterPro" id="IPR016136">
    <property type="entry name" value="DNA_helicase_N/primase_C"/>
</dbReference>
<keyword evidence="11 12" id="KW-0804">Transcription</keyword>
<evidence type="ECO:0000256" key="4">
    <source>
        <dbReference type="ARBA" id="ARBA00022695"/>
    </source>
</evidence>
<dbReference type="FunFam" id="3.90.580.10:FF:000001">
    <property type="entry name" value="DNA primase"/>
    <property type="match status" value="1"/>
</dbReference>
<evidence type="ECO:0000259" key="15">
    <source>
        <dbReference type="PROSITE" id="PS50880"/>
    </source>
</evidence>
<dbReference type="Gene3D" id="1.10.860.10">
    <property type="entry name" value="DNAb Helicase, Chain A"/>
    <property type="match status" value="1"/>
</dbReference>
<evidence type="ECO:0000313" key="16">
    <source>
        <dbReference type="EMBL" id="TYS68773.1"/>
    </source>
</evidence>
<proteinExistence type="inferred from homology"/>
<dbReference type="GO" id="GO:0003899">
    <property type="term" value="F:DNA-directed RNA polymerase activity"/>
    <property type="evidence" value="ECO:0007669"/>
    <property type="project" value="UniProtKB-UniRule"/>
</dbReference>
<dbReference type="InterPro" id="IPR037068">
    <property type="entry name" value="DNA_primase_core_N_sf"/>
</dbReference>
<dbReference type="OrthoDB" id="9803773at2"/>
<evidence type="ECO:0000256" key="3">
    <source>
        <dbReference type="ARBA" id="ARBA00022679"/>
    </source>
</evidence>
<evidence type="ECO:0000256" key="6">
    <source>
        <dbReference type="ARBA" id="ARBA00022723"/>
    </source>
</evidence>
<dbReference type="Proteomes" id="UP000322524">
    <property type="component" value="Unassembled WGS sequence"/>
</dbReference>
<dbReference type="Gene3D" id="3.90.980.10">
    <property type="entry name" value="DNA primase, catalytic core, N-terminal domain"/>
    <property type="match status" value="1"/>
</dbReference>
<evidence type="ECO:0000256" key="2">
    <source>
        <dbReference type="ARBA" id="ARBA00022515"/>
    </source>
</evidence>
<organism evidence="16 17">
    <name type="scientific">Sutcliffiella horikoshii</name>
    <dbReference type="NCBI Taxonomy" id="79883"/>
    <lineage>
        <taxon>Bacteria</taxon>
        <taxon>Bacillati</taxon>
        <taxon>Bacillota</taxon>
        <taxon>Bacilli</taxon>
        <taxon>Bacillales</taxon>
        <taxon>Bacillaceae</taxon>
        <taxon>Sutcliffiella</taxon>
    </lineage>
</organism>
<dbReference type="FunFam" id="3.90.980.10:FF:000001">
    <property type="entry name" value="DNA primase"/>
    <property type="match status" value="1"/>
</dbReference>
<dbReference type="CDD" id="cd03364">
    <property type="entry name" value="TOPRIM_DnaG_primases"/>
    <property type="match status" value="1"/>
</dbReference>
<dbReference type="EC" id="2.7.7.101" evidence="12"/>
<dbReference type="SUPFAM" id="SSF57783">
    <property type="entry name" value="Zinc beta-ribbon"/>
    <property type="match status" value="1"/>
</dbReference>
<keyword evidence="7 12" id="KW-0863">Zinc-finger</keyword>
<keyword evidence="9" id="KW-0460">Magnesium</keyword>
<dbReference type="GO" id="GO:0005524">
    <property type="term" value="F:ATP binding"/>
    <property type="evidence" value="ECO:0007669"/>
    <property type="project" value="InterPro"/>
</dbReference>
<dbReference type="GO" id="GO:1990077">
    <property type="term" value="C:primosome complex"/>
    <property type="evidence" value="ECO:0007669"/>
    <property type="project" value="UniProtKB-KW"/>
</dbReference>
<dbReference type="GO" id="GO:0005737">
    <property type="term" value="C:cytoplasm"/>
    <property type="evidence" value="ECO:0007669"/>
    <property type="project" value="TreeGrafter"/>
</dbReference>
<dbReference type="GO" id="GO:0006269">
    <property type="term" value="P:DNA replication, synthesis of primer"/>
    <property type="evidence" value="ECO:0007669"/>
    <property type="project" value="UniProtKB-UniRule"/>
</dbReference>
<dbReference type="GO" id="GO:0003678">
    <property type="term" value="F:DNA helicase activity"/>
    <property type="evidence" value="ECO:0007669"/>
    <property type="project" value="InterPro"/>
</dbReference>
<dbReference type="InterPro" id="IPR034151">
    <property type="entry name" value="TOPRIM_DnaG_bac"/>
</dbReference>
<comment type="cofactor">
    <cofactor evidence="12 13 14">
        <name>Zn(2+)</name>
        <dbReference type="ChEBI" id="CHEBI:29105"/>
    </cofactor>
    <text evidence="12 13 14">Binds 1 zinc ion per monomer.</text>
</comment>
<gene>
    <name evidence="12" type="primary">dnaG</name>
    <name evidence="16" type="ORF">FZC76_07465</name>
</gene>
<dbReference type="InterPro" id="IPR036185">
    <property type="entry name" value="DNA_heli_DnaB-like_N_sf"/>
</dbReference>
<dbReference type="InterPro" id="IPR002694">
    <property type="entry name" value="Znf_CHC2"/>
</dbReference>
<feature type="domain" description="Toprim" evidence="15">
    <location>
        <begin position="262"/>
        <end position="341"/>
    </location>
</feature>
<dbReference type="Pfam" id="PF10410">
    <property type="entry name" value="DnaB_bind"/>
    <property type="match status" value="1"/>
</dbReference>
<reference evidence="16 17" key="1">
    <citation type="submission" date="2019-08" db="EMBL/GenBank/DDBJ databases">
        <title>Bacillus genomes from the desert of Cuatro Cienegas, Coahuila.</title>
        <authorList>
            <person name="Olmedo-Alvarez G."/>
        </authorList>
    </citation>
    <scope>NUCLEOTIDE SEQUENCE [LARGE SCALE GENOMIC DNA]</scope>
    <source>
        <strain evidence="16 17">CH28_1T</strain>
    </source>
</reference>
<evidence type="ECO:0000256" key="9">
    <source>
        <dbReference type="ARBA" id="ARBA00022842"/>
    </source>
</evidence>
<name>A0A5D4SZP7_9BACI</name>
<evidence type="ECO:0000256" key="8">
    <source>
        <dbReference type="ARBA" id="ARBA00022833"/>
    </source>
</evidence>
<keyword evidence="1 12" id="KW-0240">DNA-directed RNA polymerase</keyword>
<dbReference type="InterPro" id="IPR030846">
    <property type="entry name" value="DnaG_bac"/>
</dbReference>
<dbReference type="Pfam" id="PF08275">
    <property type="entry name" value="DNAG_N"/>
    <property type="match status" value="1"/>
</dbReference>
<dbReference type="Gene3D" id="3.90.580.10">
    <property type="entry name" value="Zinc finger, CHC2-type domain"/>
    <property type="match status" value="1"/>
</dbReference>
<evidence type="ECO:0000256" key="7">
    <source>
        <dbReference type="ARBA" id="ARBA00022771"/>
    </source>
</evidence>
<keyword evidence="6 12" id="KW-0479">Metal-binding</keyword>
<dbReference type="InterPro" id="IPR006295">
    <property type="entry name" value="DNA_primase_DnaG"/>
</dbReference>
<dbReference type="SUPFAM" id="SSF56731">
    <property type="entry name" value="DNA primase core"/>
    <property type="match status" value="1"/>
</dbReference>
<dbReference type="InterPro" id="IPR019475">
    <property type="entry name" value="DNA_primase_DnaB-bd"/>
</dbReference>
<dbReference type="RefSeq" id="WP_148987636.1">
    <property type="nucleotide sequence ID" value="NZ_VTEV01000003.1"/>
</dbReference>
<keyword evidence="10 12" id="KW-0238">DNA-binding</keyword>
<dbReference type="PANTHER" id="PTHR30313">
    <property type="entry name" value="DNA PRIMASE"/>
    <property type="match status" value="1"/>
</dbReference>
<accession>A0A5D4SZP7</accession>
<dbReference type="SMART" id="SM00493">
    <property type="entry name" value="TOPRIM"/>
    <property type="match status" value="1"/>
</dbReference>
<dbReference type="NCBIfam" id="TIGR01391">
    <property type="entry name" value="dnaG"/>
    <property type="match status" value="1"/>
</dbReference>
<dbReference type="InterPro" id="IPR036977">
    <property type="entry name" value="DNA_primase_Znf_CHC2"/>
</dbReference>
<dbReference type="SMART" id="SM00400">
    <property type="entry name" value="ZnF_CHCC"/>
    <property type="match status" value="1"/>
</dbReference>
<dbReference type="PIRSF" id="PIRSF002811">
    <property type="entry name" value="DnaG"/>
    <property type="match status" value="1"/>
</dbReference>
<comment type="similarity">
    <text evidence="12 13">Belongs to the DnaG primase family.</text>
</comment>
<evidence type="ECO:0000256" key="13">
    <source>
        <dbReference type="PIRNR" id="PIRNR002811"/>
    </source>
</evidence>
<evidence type="ECO:0000256" key="12">
    <source>
        <dbReference type="HAMAP-Rule" id="MF_00974"/>
    </source>
</evidence>
<dbReference type="PANTHER" id="PTHR30313:SF2">
    <property type="entry name" value="DNA PRIMASE"/>
    <property type="match status" value="1"/>
</dbReference>
<evidence type="ECO:0000256" key="5">
    <source>
        <dbReference type="ARBA" id="ARBA00022705"/>
    </source>
</evidence>
<evidence type="ECO:0000256" key="14">
    <source>
        <dbReference type="PIRSR" id="PIRSR002811-1"/>
    </source>
</evidence>
<dbReference type="PROSITE" id="PS50880">
    <property type="entry name" value="TOPRIM"/>
    <property type="match status" value="1"/>
</dbReference>
<dbReference type="Pfam" id="PF01807">
    <property type="entry name" value="Zn_ribbon_DnaG"/>
    <property type="match status" value="1"/>
</dbReference>
<comment type="domain">
    <text evidence="12">Contains an N-terminal zinc-binding domain, a central core domain that contains the primase activity, and a C-terminal DnaB-binding domain.</text>
</comment>
<feature type="zinc finger region" description="CHC2-type" evidence="12 14">
    <location>
        <begin position="40"/>
        <end position="64"/>
    </location>
</feature>
<dbReference type="GO" id="GO:0008270">
    <property type="term" value="F:zinc ion binding"/>
    <property type="evidence" value="ECO:0007669"/>
    <property type="project" value="UniProtKB-UniRule"/>
</dbReference>
<dbReference type="GO" id="GO:0000428">
    <property type="term" value="C:DNA-directed RNA polymerase complex"/>
    <property type="evidence" value="ECO:0007669"/>
    <property type="project" value="UniProtKB-KW"/>
</dbReference>
<dbReference type="STRING" id="79883.GCA_001636495_01944"/>
<dbReference type="HAMAP" id="MF_00974">
    <property type="entry name" value="DNA_primase_DnaG"/>
    <property type="match status" value="1"/>
</dbReference>
<comment type="caution">
    <text evidence="16">The sequence shown here is derived from an EMBL/GenBank/DDBJ whole genome shotgun (WGS) entry which is preliminary data.</text>
</comment>
<dbReference type="GO" id="GO:0003677">
    <property type="term" value="F:DNA binding"/>
    <property type="evidence" value="ECO:0007669"/>
    <property type="project" value="UniProtKB-KW"/>
</dbReference>
<keyword evidence="5 12" id="KW-0235">DNA replication</keyword>
<dbReference type="SUPFAM" id="SSF48024">
    <property type="entry name" value="N-terminal domain of DnaB helicase"/>
    <property type="match status" value="1"/>
</dbReference>